<organism evidence="2 3">
    <name type="scientific">Succinivibrio dextrinosolvens DSM 3072</name>
    <dbReference type="NCBI Taxonomy" id="1123324"/>
    <lineage>
        <taxon>Bacteria</taxon>
        <taxon>Pseudomonadati</taxon>
        <taxon>Pseudomonadota</taxon>
        <taxon>Gammaproteobacteria</taxon>
        <taxon>Aeromonadales</taxon>
        <taxon>Succinivibrionaceae</taxon>
        <taxon>Succinivibrio</taxon>
    </lineage>
</organism>
<protein>
    <submittedName>
        <fullName evidence="2">Transposase DDE domain-containing protein</fullName>
    </submittedName>
</protein>
<feature type="domain" description="Transposase IS4-like" evidence="1">
    <location>
        <begin position="17"/>
        <end position="133"/>
    </location>
</feature>
<dbReference type="Proteomes" id="UP000242432">
    <property type="component" value="Unassembled WGS sequence"/>
</dbReference>
<proteinExistence type="predicted"/>
<dbReference type="AlphaFoldDB" id="A0A1T4VWP8"/>
<reference evidence="3" key="1">
    <citation type="submission" date="2017-02" db="EMBL/GenBank/DDBJ databases">
        <authorList>
            <person name="Varghese N."/>
            <person name="Submissions S."/>
        </authorList>
    </citation>
    <scope>NUCLEOTIDE SEQUENCE [LARGE SCALE GENOMIC DNA]</scope>
    <source>
        <strain evidence="3">DSM 3072</strain>
    </source>
</reference>
<gene>
    <name evidence="2" type="ORF">SAMN02745213_02199</name>
</gene>
<keyword evidence="3" id="KW-1185">Reference proteome</keyword>
<dbReference type="InterPro" id="IPR012337">
    <property type="entry name" value="RNaseH-like_sf"/>
</dbReference>
<accession>A0A1T4VWP8</accession>
<evidence type="ECO:0000259" key="1">
    <source>
        <dbReference type="Pfam" id="PF01609"/>
    </source>
</evidence>
<evidence type="ECO:0000313" key="2">
    <source>
        <dbReference type="EMBL" id="SKA69329.1"/>
    </source>
</evidence>
<dbReference type="EMBL" id="FUXX01000058">
    <property type="protein sequence ID" value="SKA69329.1"/>
    <property type="molecule type" value="Genomic_DNA"/>
</dbReference>
<dbReference type="SUPFAM" id="SSF53098">
    <property type="entry name" value="Ribonuclease H-like"/>
    <property type="match status" value="1"/>
</dbReference>
<evidence type="ECO:0000313" key="3">
    <source>
        <dbReference type="Proteomes" id="UP000242432"/>
    </source>
</evidence>
<sequence>MQHKRLLTLNKAIRMIAAKNSKKIDLNVSDNVRKFIKTSTVDSKGKAITDSSNRYSLDEAAIIEDARYDGFYAVSTNISPEVMPVKEIITVNKGRWENEESFMIMKTEMRSRPVYLHNSERIKAHFTTCFMALQVLRILEQKLNEKMGRIIPIQQLISTLRKMQSTTIDKYYTGAYTRTDITDGLYDLLRMRFDCELITKGKIETAKKISKKVLKNL</sequence>
<dbReference type="GO" id="GO:0003677">
    <property type="term" value="F:DNA binding"/>
    <property type="evidence" value="ECO:0007669"/>
    <property type="project" value="InterPro"/>
</dbReference>
<dbReference type="Pfam" id="PF01609">
    <property type="entry name" value="DDE_Tnp_1"/>
    <property type="match status" value="1"/>
</dbReference>
<dbReference type="STRING" id="83771.SAMN02910357_01270"/>
<dbReference type="InterPro" id="IPR002559">
    <property type="entry name" value="Transposase_11"/>
</dbReference>
<dbReference type="RefSeq" id="WP_078929501.1">
    <property type="nucleotide sequence ID" value="NZ_FUXX01000058.1"/>
</dbReference>
<dbReference type="GO" id="GO:0006313">
    <property type="term" value="P:DNA transposition"/>
    <property type="evidence" value="ECO:0007669"/>
    <property type="project" value="InterPro"/>
</dbReference>
<name>A0A1T4VWP8_9GAMM</name>
<dbReference type="GO" id="GO:0004803">
    <property type="term" value="F:transposase activity"/>
    <property type="evidence" value="ECO:0007669"/>
    <property type="project" value="InterPro"/>
</dbReference>